<name>A0A8J3FH26_9ACTN</name>
<feature type="signal peptide" evidence="2">
    <location>
        <begin position="1"/>
        <end position="22"/>
    </location>
</feature>
<organism evidence="3 4">
    <name type="scientific">Pilimelia terevasa</name>
    <dbReference type="NCBI Taxonomy" id="53372"/>
    <lineage>
        <taxon>Bacteria</taxon>
        <taxon>Bacillati</taxon>
        <taxon>Actinomycetota</taxon>
        <taxon>Actinomycetes</taxon>
        <taxon>Micromonosporales</taxon>
        <taxon>Micromonosporaceae</taxon>
        <taxon>Pilimelia</taxon>
    </lineage>
</organism>
<keyword evidence="4" id="KW-1185">Reference proteome</keyword>
<feature type="chain" id="PRO_5039584625" evidence="2">
    <location>
        <begin position="23"/>
        <end position="264"/>
    </location>
</feature>
<gene>
    <name evidence="3" type="ORF">GCM10010124_01220</name>
</gene>
<evidence type="ECO:0000256" key="1">
    <source>
        <dbReference type="SAM" id="MobiDB-lite"/>
    </source>
</evidence>
<reference evidence="3" key="1">
    <citation type="journal article" date="2014" name="Int. J. Syst. Evol. Microbiol.">
        <title>Complete genome sequence of Corynebacterium casei LMG S-19264T (=DSM 44701T), isolated from a smear-ripened cheese.</title>
        <authorList>
            <consortium name="US DOE Joint Genome Institute (JGI-PGF)"/>
            <person name="Walter F."/>
            <person name="Albersmeier A."/>
            <person name="Kalinowski J."/>
            <person name="Ruckert C."/>
        </authorList>
    </citation>
    <scope>NUCLEOTIDE SEQUENCE</scope>
    <source>
        <strain evidence="3">JCM 3091</strain>
    </source>
</reference>
<feature type="region of interest" description="Disordered" evidence="1">
    <location>
        <begin position="123"/>
        <end position="194"/>
    </location>
</feature>
<dbReference type="InterPro" id="IPR036182">
    <property type="entry name" value="PCuAC_sf"/>
</dbReference>
<feature type="compositionally biased region" description="Low complexity" evidence="1">
    <location>
        <begin position="152"/>
        <end position="194"/>
    </location>
</feature>
<reference evidence="3" key="2">
    <citation type="submission" date="2020-09" db="EMBL/GenBank/DDBJ databases">
        <authorList>
            <person name="Sun Q."/>
            <person name="Ohkuma M."/>
        </authorList>
    </citation>
    <scope>NUCLEOTIDE SEQUENCE</scope>
    <source>
        <strain evidence="3">JCM 3091</strain>
    </source>
</reference>
<dbReference type="Gene3D" id="2.60.40.1890">
    <property type="entry name" value="PCu(A)C copper chaperone"/>
    <property type="match status" value="1"/>
</dbReference>
<sequence>MTRSTYRRAAAVLAAGTALGLAGCSAGQVTETARKVPAVAGANATSEVGTGELSVRDVQIIYGTVKGYLKGGAAPVGGAVFNDTPDPVTVTVTVDQAPTGAAGAQTVTANGVQLVKAKLTAPQPATGGHGAEAPAPAEGAGAAGHAGGTGAGQPAPTASAEPTPAQPTGTPEPGPTATAAGGTRPVPATPTATFPLAPWGSLTLGATQGQYLELAGLAGPLKGGMSVPLRFAFSNGVVLTVLAPVGSPLAPLPRETAHGESPAH</sequence>
<proteinExistence type="predicted"/>
<evidence type="ECO:0000313" key="3">
    <source>
        <dbReference type="EMBL" id="GGK12451.1"/>
    </source>
</evidence>
<dbReference type="AlphaFoldDB" id="A0A8J3FH26"/>
<dbReference type="PROSITE" id="PS51257">
    <property type="entry name" value="PROKAR_LIPOPROTEIN"/>
    <property type="match status" value="1"/>
</dbReference>
<dbReference type="Proteomes" id="UP000662200">
    <property type="component" value="Unassembled WGS sequence"/>
</dbReference>
<feature type="compositionally biased region" description="Low complexity" evidence="1">
    <location>
        <begin position="131"/>
        <end position="140"/>
    </location>
</feature>
<evidence type="ECO:0000313" key="4">
    <source>
        <dbReference type="Proteomes" id="UP000662200"/>
    </source>
</evidence>
<protein>
    <submittedName>
        <fullName evidence="3">Uncharacterized protein</fullName>
    </submittedName>
</protein>
<keyword evidence="2" id="KW-0732">Signal</keyword>
<evidence type="ECO:0000256" key="2">
    <source>
        <dbReference type="SAM" id="SignalP"/>
    </source>
</evidence>
<feature type="compositionally biased region" description="Gly residues" evidence="1">
    <location>
        <begin position="141"/>
        <end position="151"/>
    </location>
</feature>
<comment type="caution">
    <text evidence="3">The sequence shown here is derived from an EMBL/GenBank/DDBJ whole genome shotgun (WGS) entry which is preliminary data.</text>
</comment>
<accession>A0A8J3FH26</accession>
<dbReference type="RefSeq" id="WP_189112158.1">
    <property type="nucleotide sequence ID" value="NZ_BMQC01000001.1"/>
</dbReference>
<dbReference type="EMBL" id="BMQC01000001">
    <property type="protein sequence ID" value="GGK12451.1"/>
    <property type="molecule type" value="Genomic_DNA"/>
</dbReference>